<dbReference type="OrthoDB" id="444127at2759"/>
<keyword evidence="3" id="KW-1185">Reference proteome</keyword>
<sequence>MAFDLTKYKALSFDIYATLIDWETGIYNALSFLLARLPSTSPKSPLSNPTPSPLSQRKFLLAAFTRHESALQIENPKWTYNKILANVLIRVATELGVTYTEDEAIRFSDSVSSWPAFDDTVEAMQELAKHYKLIVLSNVDHTRFRGTLSGPLNGVHFDAIYTAEDIGSYKPDLGNFEYLIENVHQSFGIQKHEILHVAQSLTHDHVPAKSVGLSPGVWIRRAGGDSAIGGSVKELADRIELGIEFDTLGEMAEAVRDAFKENRNLL</sequence>
<name>A0A3D8Q7Q4_9HELO</name>
<evidence type="ECO:0000313" key="3">
    <source>
        <dbReference type="Proteomes" id="UP000256328"/>
    </source>
</evidence>
<dbReference type="EMBL" id="PDLN01000022">
    <property type="protein sequence ID" value="RDW57690.1"/>
    <property type="molecule type" value="Genomic_DNA"/>
</dbReference>
<dbReference type="InterPro" id="IPR023214">
    <property type="entry name" value="HAD_sf"/>
</dbReference>
<comment type="caution">
    <text evidence="2">The sequence shown here is derived from an EMBL/GenBank/DDBJ whole genome shotgun (WGS) entry which is preliminary data.</text>
</comment>
<evidence type="ECO:0000256" key="1">
    <source>
        <dbReference type="ARBA" id="ARBA00022801"/>
    </source>
</evidence>
<dbReference type="GO" id="GO:0016787">
    <property type="term" value="F:hydrolase activity"/>
    <property type="evidence" value="ECO:0007669"/>
    <property type="project" value="UniProtKB-KW"/>
</dbReference>
<dbReference type="AlphaFoldDB" id="A0A3D8Q7Q4"/>
<organism evidence="2 3">
    <name type="scientific">Coleophoma crateriformis</name>
    <dbReference type="NCBI Taxonomy" id="565419"/>
    <lineage>
        <taxon>Eukaryota</taxon>
        <taxon>Fungi</taxon>
        <taxon>Dikarya</taxon>
        <taxon>Ascomycota</taxon>
        <taxon>Pezizomycotina</taxon>
        <taxon>Leotiomycetes</taxon>
        <taxon>Helotiales</taxon>
        <taxon>Dermateaceae</taxon>
        <taxon>Coleophoma</taxon>
    </lineage>
</organism>
<proteinExistence type="predicted"/>
<accession>A0A3D8Q7Q4</accession>
<dbReference type="SUPFAM" id="SSF56784">
    <property type="entry name" value="HAD-like"/>
    <property type="match status" value="1"/>
</dbReference>
<protein>
    <submittedName>
        <fullName evidence="2">S-2-haloacid dehalogenase</fullName>
    </submittedName>
</protein>
<dbReference type="Gene3D" id="1.10.150.750">
    <property type="match status" value="1"/>
</dbReference>
<dbReference type="Proteomes" id="UP000256328">
    <property type="component" value="Unassembled WGS sequence"/>
</dbReference>
<dbReference type="PANTHER" id="PTHR43316:SF9">
    <property type="entry name" value="ACID DEHALOGENASE, PUTATIVE (AFU_ORTHOLOGUE AFUA_6G14460)-RELATED"/>
    <property type="match status" value="1"/>
</dbReference>
<dbReference type="InterPro" id="IPR051540">
    <property type="entry name" value="S-2-haloacid_dehalogenase"/>
</dbReference>
<evidence type="ECO:0000313" key="2">
    <source>
        <dbReference type="EMBL" id="RDW57690.1"/>
    </source>
</evidence>
<gene>
    <name evidence="2" type="ORF">BP5796_12491</name>
</gene>
<dbReference type="InterPro" id="IPR036412">
    <property type="entry name" value="HAD-like_sf"/>
</dbReference>
<dbReference type="Gene3D" id="3.40.50.1000">
    <property type="entry name" value="HAD superfamily/HAD-like"/>
    <property type="match status" value="1"/>
</dbReference>
<reference evidence="2 3" key="1">
    <citation type="journal article" date="2018" name="IMA Fungus">
        <title>IMA Genome-F 9: Draft genome sequence of Annulohypoxylon stygium, Aspergillus mulundensis, Berkeleyomyces basicola (syn. Thielaviopsis basicola), Ceratocystis smalleyi, two Cercospora beticola strains, Coleophoma cylindrospora, Fusarium fracticaudum, Phialophora cf. hyalina, and Morchella septimelata.</title>
        <authorList>
            <person name="Wingfield B.D."/>
            <person name="Bills G.F."/>
            <person name="Dong Y."/>
            <person name="Huang W."/>
            <person name="Nel W.J."/>
            <person name="Swalarsk-Parry B.S."/>
            <person name="Vaghefi N."/>
            <person name="Wilken P.M."/>
            <person name="An Z."/>
            <person name="de Beer Z.W."/>
            <person name="De Vos L."/>
            <person name="Chen L."/>
            <person name="Duong T.A."/>
            <person name="Gao Y."/>
            <person name="Hammerbacher A."/>
            <person name="Kikkert J.R."/>
            <person name="Li Y."/>
            <person name="Li H."/>
            <person name="Li K."/>
            <person name="Li Q."/>
            <person name="Liu X."/>
            <person name="Ma X."/>
            <person name="Naidoo K."/>
            <person name="Pethybridge S.J."/>
            <person name="Sun J."/>
            <person name="Steenkamp E.T."/>
            <person name="van der Nest M.A."/>
            <person name="van Wyk S."/>
            <person name="Wingfield M.J."/>
            <person name="Xiong C."/>
            <person name="Yue Q."/>
            <person name="Zhang X."/>
        </authorList>
    </citation>
    <scope>NUCLEOTIDE SEQUENCE [LARGE SCALE GENOMIC DNA]</scope>
    <source>
        <strain evidence="2 3">BP5796</strain>
    </source>
</reference>
<dbReference type="PANTHER" id="PTHR43316">
    <property type="entry name" value="HYDROLASE, HALOACID DELAHOGENASE-RELATED"/>
    <property type="match status" value="1"/>
</dbReference>
<keyword evidence="1" id="KW-0378">Hydrolase</keyword>
<dbReference type="Pfam" id="PF00702">
    <property type="entry name" value="Hydrolase"/>
    <property type="match status" value="1"/>
</dbReference>